<proteinExistence type="predicted"/>
<protein>
    <submittedName>
        <fullName evidence="2">Uncharacterized protein</fullName>
    </submittedName>
</protein>
<keyword evidence="3" id="KW-1185">Reference proteome</keyword>
<dbReference type="GO" id="GO:0005930">
    <property type="term" value="C:axoneme"/>
    <property type="evidence" value="ECO:0007669"/>
    <property type="project" value="UniProtKB-SubCell"/>
</dbReference>
<dbReference type="AlphaFoldDB" id="A0AAD9MNR5"/>
<dbReference type="SUPFAM" id="SSF52058">
    <property type="entry name" value="L domain-like"/>
    <property type="match status" value="1"/>
</dbReference>
<evidence type="ECO:0000313" key="2">
    <source>
        <dbReference type="EMBL" id="KAK2079381.1"/>
    </source>
</evidence>
<organism evidence="2 3">
    <name type="scientific">Prototheca wickerhamii</name>
    <dbReference type="NCBI Taxonomy" id="3111"/>
    <lineage>
        <taxon>Eukaryota</taxon>
        <taxon>Viridiplantae</taxon>
        <taxon>Chlorophyta</taxon>
        <taxon>core chlorophytes</taxon>
        <taxon>Trebouxiophyceae</taxon>
        <taxon>Chlorellales</taxon>
        <taxon>Chlorellaceae</taxon>
        <taxon>Prototheca</taxon>
    </lineage>
</organism>
<dbReference type="Gene3D" id="3.80.10.10">
    <property type="entry name" value="Ribonuclease Inhibitor"/>
    <property type="match status" value="1"/>
</dbReference>
<evidence type="ECO:0000256" key="1">
    <source>
        <dbReference type="ARBA" id="ARBA00004430"/>
    </source>
</evidence>
<evidence type="ECO:0000313" key="3">
    <source>
        <dbReference type="Proteomes" id="UP001255856"/>
    </source>
</evidence>
<accession>A0AAD9MNR5</accession>
<reference evidence="2" key="1">
    <citation type="submission" date="2021-01" db="EMBL/GenBank/DDBJ databases">
        <authorList>
            <person name="Eckstrom K.M.E."/>
        </authorList>
    </citation>
    <scope>NUCLEOTIDE SEQUENCE</scope>
    <source>
        <strain evidence="2">UVCC 0001</strain>
    </source>
</reference>
<comment type="subcellular location">
    <subcellularLocation>
        <location evidence="1">Cytoplasm</location>
        <location evidence="1">Cytoskeleton</location>
        <location evidence="1">Cilium axoneme</location>
    </subcellularLocation>
</comment>
<dbReference type="InterPro" id="IPR032675">
    <property type="entry name" value="LRR_dom_sf"/>
</dbReference>
<name>A0AAD9MNR5_PROWI</name>
<dbReference type="EMBL" id="JASFZW010000003">
    <property type="protein sequence ID" value="KAK2079381.1"/>
    <property type="molecule type" value="Genomic_DNA"/>
</dbReference>
<gene>
    <name evidence="2" type="ORF">QBZ16_003072</name>
</gene>
<dbReference type="Proteomes" id="UP001255856">
    <property type="component" value="Unassembled WGS sequence"/>
</dbReference>
<sequence length="149" mass="16268">MCRSEAGREGGPELINVPGGLLHWVNDPVHYLDLGGIPAASLVDLGGSPTFWAGVTKLYASNGALVDVRGLQLLRNIKYLYLDNNKLPENELMVMAGMLPQGQLECLDIRGNPGLTPSVMDALLRHGVVDRCQYVNGRRLDLDLTSIWD</sequence>
<comment type="caution">
    <text evidence="2">The sequence shown here is derived from an EMBL/GenBank/DDBJ whole genome shotgun (WGS) entry which is preliminary data.</text>
</comment>